<dbReference type="InterPro" id="IPR036388">
    <property type="entry name" value="WH-like_DNA-bd_sf"/>
</dbReference>
<evidence type="ECO:0000259" key="6">
    <source>
        <dbReference type="Pfam" id="PF08281"/>
    </source>
</evidence>
<evidence type="ECO:0000313" key="8">
    <source>
        <dbReference type="Proteomes" id="UP001202867"/>
    </source>
</evidence>
<dbReference type="NCBIfam" id="TIGR02937">
    <property type="entry name" value="sigma70-ECF"/>
    <property type="match status" value="1"/>
</dbReference>
<dbReference type="SUPFAM" id="SSF88659">
    <property type="entry name" value="Sigma3 and sigma4 domains of RNA polymerase sigma factors"/>
    <property type="match status" value="1"/>
</dbReference>
<dbReference type="InterPro" id="IPR014284">
    <property type="entry name" value="RNA_pol_sigma-70_dom"/>
</dbReference>
<gene>
    <name evidence="7" type="ORF">MWN33_02860</name>
</gene>
<dbReference type="EMBL" id="JALKCG010000001">
    <property type="protein sequence ID" value="MCK0206967.1"/>
    <property type="molecule type" value="Genomic_DNA"/>
</dbReference>
<dbReference type="Pfam" id="PF04542">
    <property type="entry name" value="Sigma70_r2"/>
    <property type="match status" value="1"/>
</dbReference>
<dbReference type="InterPro" id="IPR013249">
    <property type="entry name" value="RNA_pol_sigma70_r4_t2"/>
</dbReference>
<dbReference type="NCBIfam" id="NF009164">
    <property type="entry name" value="PRK12511.1"/>
    <property type="match status" value="1"/>
</dbReference>
<dbReference type="PANTHER" id="PTHR43133:SF25">
    <property type="entry name" value="RNA POLYMERASE SIGMA FACTOR RFAY-RELATED"/>
    <property type="match status" value="1"/>
</dbReference>
<dbReference type="CDD" id="cd06171">
    <property type="entry name" value="Sigma70_r4"/>
    <property type="match status" value="1"/>
</dbReference>
<name>A0ABT0DI57_9HYPH</name>
<keyword evidence="8" id="KW-1185">Reference proteome</keyword>
<keyword evidence="4" id="KW-0804">Transcription</keyword>
<protein>
    <submittedName>
        <fullName evidence="7">Sigma-70 family RNA polymerase sigma factor</fullName>
    </submittedName>
</protein>
<dbReference type="InterPro" id="IPR039425">
    <property type="entry name" value="RNA_pol_sigma-70-like"/>
</dbReference>
<evidence type="ECO:0000256" key="3">
    <source>
        <dbReference type="ARBA" id="ARBA00023082"/>
    </source>
</evidence>
<evidence type="ECO:0000256" key="4">
    <source>
        <dbReference type="ARBA" id="ARBA00023163"/>
    </source>
</evidence>
<comment type="similarity">
    <text evidence="1">Belongs to the sigma-70 factor family. ECF subfamily.</text>
</comment>
<dbReference type="InterPro" id="IPR013325">
    <property type="entry name" value="RNA_pol_sigma_r2"/>
</dbReference>
<keyword evidence="2" id="KW-0805">Transcription regulation</keyword>
<evidence type="ECO:0000256" key="1">
    <source>
        <dbReference type="ARBA" id="ARBA00010641"/>
    </source>
</evidence>
<dbReference type="SUPFAM" id="SSF88946">
    <property type="entry name" value="Sigma2 domain of RNA polymerase sigma factors"/>
    <property type="match status" value="1"/>
</dbReference>
<reference evidence="8" key="1">
    <citation type="submission" date="2023-07" db="EMBL/GenBank/DDBJ databases">
        <title>Ancylobacter moscoviensis sp. nov., facultatively methylotrophic bacteria from activated sludge and the reclassification of Starkeya novella (Starkey 1934) Kelly et al. 2000 as Ancylobacter novellus comb. nov., Starkeya koreensis Im et al. 2006 as Ancylobacter koreensis comb.nov., Angulomicrobium tetraedrale Vasil'eva et al. 1986 as Ancylobacter tetraedralis comb. nov., Angulomicrobium amanitiforme Fritz et al. 2004 as Ancylobacter amanitiformis comb. nov. and Methylorhabdus multivorans Doronina et al. 1996 as Ancylobacter multivorans comb. nov. and emended description of the genus Ancylobacter.</title>
        <authorList>
            <person name="Doronina N."/>
            <person name="Chemodurova A."/>
            <person name="Grouzdev D."/>
            <person name="Koziaeva V."/>
            <person name="Shi W."/>
            <person name="Wu L."/>
            <person name="Kaparullina E."/>
        </authorList>
    </citation>
    <scope>NUCLEOTIDE SEQUENCE [LARGE SCALE GENOMIC DNA]</scope>
    <source>
        <strain evidence="8">Jip08</strain>
    </source>
</reference>
<dbReference type="Gene3D" id="1.10.1740.10">
    <property type="match status" value="1"/>
</dbReference>
<feature type="domain" description="RNA polymerase sigma factor 70 region 4 type 2" evidence="6">
    <location>
        <begin position="111"/>
        <end position="163"/>
    </location>
</feature>
<evidence type="ECO:0000256" key="2">
    <source>
        <dbReference type="ARBA" id="ARBA00023015"/>
    </source>
</evidence>
<dbReference type="Proteomes" id="UP001202867">
    <property type="component" value="Unassembled WGS sequence"/>
</dbReference>
<dbReference type="InterPro" id="IPR013324">
    <property type="entry name" value="RNA_pol_sigma_r3/r4-like"/>
</dbReference>
<dbReference type="RefSeq" id="WP_247198627.1">
    <property type="nucleotide sequence ID" value="NZ_JALKCG010000001.1"/>
</dbReference>
<evidence type="ECO:0000259" key="5">
    <source>
        <dbReference type="Pfam" id="PF04542"/>
    </source>
</evidence>
<feature type="domain" description="RNA polymerase sigma-70 region 2" evidence="5">
    <location>
        <begin position="17"/>
        <end position="82"/>
    </location>
</feature>
<sequence length="189" mass="20599">MRREKTGGIRFDVMGQLPVMRRYARSLTRDDTDAEDLVHDALVRAYERRGSFDAERGGAAGGLRGWLLSVLHNVFIDRRRLNAARTRREAQAGELADTVAAPAQEHSLRLAQVRDAFMELPEEQRAALHLVAIEGLGYAEAASALGIPQGTLMSRLSRARAALRAVEDGAGAGRSSRLRIVGGADDPSR</sequence>
<evidence type="ECO:0000313" key="7">
    <source>
        <dbReference type="EMBL" id="MCK0206967.1"/>
    </source>
</evidence>
<accession>A0ABT0DI57</accession>
<dbReference type="InterPro" id="IPR007627">
    <property type="entry name" value="RNA_pol_sigma70_r2"/>
</dbReference>
<dbReference type="PANTHER" id="PTHR43133">
    <property type="entry name" value="RNA POLYMERASE ECF-TYPE SIGMA FACTO"/>
    <property type="match status" value="1"/>
</dbReference>
<keyword evidence="3" id="KW-0731">Sigma factor</keyword>
<dbReference type="Pfam" id="PF08281">
    <property type="entry name" value="Sigma70_r4_2"/>
    <property type="match status" value="1"/>
</dbReference>
<dbReference type="Gene3D" id="1.10.10.10">
    <property type="entry name" value="Winged helix-like DNA-binding domain superfamily/Winged helix DNA-binding domain"/>
    <property type="match status" value="1"/>
</dbReference>
<proteinExistence type="inferred from homology"/>
<comment type="caution">
    <text evidence="7">The sequence shown here is derived from an EMBL/GenBank/DDBJ whole genome shotgun (WGS) entry which is preliminary data.</text>
</comment>
<organism evidence="7 8">
    <name type="scientific">Ancylobacter koreensis</name>
    <dbReference type="NCBI Taxonomy" id="266121"/>
    <lineage>
        <taxon>Bacteria</taxon>
        <taxon>Pseudomonadati</taxon>
        <taxon>Pseudomonadota</taxon>
        <taxon>Alphaproteobacteria</taxon>
        <taxon>Hyphomicrobiales</taxon>
        <taxon>Xanthobacteraceae</taxon>
        <taxon>Ancylobacter</taxon>
    </lineage>
</organism>